<dbReference type="Gene3D" id="1.10.238.10">
    <property type="entry name" value="EF-hand"/>
    <property type="match status" value="1"/>
</dbReference>
<comment type="similarity">
    <text evidence="11">Belongs to the phosphatidylserine decarboxylase family. PSD-B subfamily. Eukaryotic type II sub-subfamily.</text>
</comment>
<evidence type="ECO:0000313" key="15">
    <source>
        <dbReference type="EMBL" id="KAJ3054726.1"/>
    </source>
</evidence>
<keyword evidence="5 11" id="KW-0472">Membrane</keyword>
<organism evidence="15 16">
    <name type="scientific">Rhizophlyctis rosea</name>
    <dbReference type="NCBI Taxonomy" id="64517"/>
    <lineage>
        <taxon>Eukaryota</taxon>
        <taxon>Fungi</taxon>
        <taxon>Fungi incertae sedis</taxon>
        <taxon>Chytridiomycota</taxon>
        <taxon>Chytridiomycota incertae sedis</taxon>
        <taxon>Chytridiomycetes</taxon>
        <taxon>Rhizophlyctidales</taxon>
        <taxon>Rhizophlyctidaceae</taxon>
        <taxon>Rhizophlyctis</taxon>
    </lineage>
</organism>
<comment type="catalytic activity">
    <reaction evidence="11">
        <text>a 1,2-diacyl-sn-glycero-3-phospho-L-serine + H(+) = a 1,2-diacyl-sn-glycero-3-phosphoethanolamine + CO2</text>
        <dbReference type="Rhea" id="RHEA:20828"/>
        <dbReference type="ChEBI" id="CHEBI:15378"/>
        <dbReference type="ChEBI" id="CHEBI:16526"/>
        <dbReference type="ChEBI" id="CHEBI:57262"/>
        <dbReference type="ChEBI" id="CHEBI:64612"/>
        <dbReference type="EC" id="4.1.1.65"/>
    </reaction>
</comment>
<keyword evidence="16" id="KW-1185">Reference proteome</keyword>
<reference evidence="15" key="1">
    <citation type="submission" date="2020-05" db="EMBL/GenBank/DDBJ databases">
        <title>Phylogenomic resolution of chytrid fungi.</title>
        <authorList>
            <person name="Stajich J.E."/>
            <person name="Amses K."/>
            <person name="Simmons R."/>
            <person name="Seto K."/>
            <person name="Myers J."/>
            <person name="Bonds A."/>
            <person name="Quandt C.A."/>
            <person name="Barry K."/>
            <person name="Liu P."/>
            <person name="Grigoriev I."/>
            <person name="Longcore J.E."/>
            <person name="James T.Y."/>
        </authorList>
    </citation>
    <scope>NUCLEOTIDE SEQUENCE</scope>
    <source>
        <strain evidence="15">JEL0318</strain>
    </source>
</reference>
<evidence type="ECO:0000313" key="16">
    <source>
        <dbReference type="Proteomes" id="UP001212841"/>
    </source>
</evidence>
<dbReference type="PRINTS" id="PR00360">
    <property type="entry name" value="C2DOMAIN"/>
</dbReference>
<dbReference type="Gene3D" id="2.60.40.150">
    <property type="entry name" value="C2 domain"/>
    <property type="match status" value="2"/>
</dbReference>
<dbReference type="PANTHER" id="PTHR10067">
    <property type="entry name" value="PHOSPHATIDYLSERINE DECARBOXYLASE"/>
    <property type="match status" value="1"/>
</dbReference>
<dbReference type="Proteomes" id="UP001212841">
    <property type="component" value="Unassembled WGS sequence"/>
</dbReference>
<evidence type="ECO:0000259" key="14">
    <source>
        <dbReference type="PROSITE" id="PS50222"/>
    </source>
</evidence>
<feature type="active site" description="Charge relay system; for autoendoproteolytic cleavage activity" evidence="11">
    <location>
        <position position="795"/>
    </location>
</feature>
<keyword evidence="6 11" id="KW-0865">Zymogen</keyword>
<evidence type="ECO:0000256" key="2">
    <source>
        <dbReference type="ARBA" id="ARBA00022793"/>
    </source>
</evidence>
<dbReference type="EMBL" id="JADGJD010000119">
    <property type="protein sequence ID" value="KAJ3054726.1"/>
    <property type="molecule type" value="Genomic_DNA"/>
</dbReference>
<keyword evidence="4 11" id="KW-0443">Lipid metabolism</keyword>
<dbReference type="HAMAP" id="MF_00663">
    <property type="entry name" value="PS_decarb_PSD_B_type2"/>
    <property type="match status" value="1"/>
</dbReference>
<evidence type="ECO:0000256" key="3">
    <source>
        <dbReference type="ARBA" id="ARBA00022837"/>
    </source>
</evidence>
<gene>
    <name evidence="11" type="primary">PSD2</name>
    <name evidence="15" type="ORF">HK097_000972</name>
</gene>
<dbReference type="GO" id="GO:0005795">
    <property type="term" value="C:Golgi stack"/>
    <property type="evidence" value="ECO:0007669"/>
    <property type="project" value="UniProtKB-UniRule"/>
</dbReference>
<dbReference type="InterPro" id="IPR002048">
    <property type="entry name" value="EF_hand_dom"/>
</dbReference>
<dbReference type="CDD" id="cd00030">
    <property type="entry name" value="C2"/>
    <property type="match status" value="1"/>
</dbReference>
<dbReference type="Pfam" id="PF00168">
    <property type="entry name" value="C2"/>
    <property type="match status" value="2"/>
</dbReference>
<evidence type="ECO:0000256" key="11">
    <source>
        <dbReference type="HAMAP-Rule" id="MF_03209"/>
    </source>
</evidence>
<dbReference type="InterPro" id="IPR035892">
    <property type="entry name" value="C2_domain_sf"/>
</dbReference>
<dbReference type="Pfam" id="PF02666">
    <property type="entry name" value="PS_Dcarbxylase"/>
    <property type="match status" value="1"/>
</dbReference>
<keyword evidence="11" id="KW-0333">Golgi apparatus</keyword>
<evidence type="ECO:0000256" key="6">
    <source>
        <dbReference type="ARBA" id="ARBA00023145"/>
    </source>
</evidence>
<keyword evidence="2 11" id="KW-0210">Decarboxylase</keyword>
<keyword evidence="10 11" id="KW-0670">Pyruvate</keyword>
<dbReference type="InterPro" id="IPR003817">
    <property type="entry name" value="PS_Dcarbxylase"/>
</dbReference>
<dbReference type="EC" id="4.1.1.65" evidence="11"/>
<feature type="active site" description="Charge relay system; for autoendoproteolytic cleavage activity" evidence="11">
    <location>
        <position position="708"/>
    </location>
</feature>
<dbReference type="GO" id="GO:0005509">
    <property type="term" value="F:calcium ion binding"/>
    <property type="evidence" value="ECO:0007669"/>
    <property type="project" value="InterPro"/>
</dbReference>
<evidence type="ECO:0000256" key="8">
    <source>
        <dbReference type="ARBA" id="ARBA00023239"/>
    </source>
</evidence>
<dbReference type="GO" id="GO:0006646">
    <property type="term" value="P:phosphatidylethanolamine biosynthetic process"/>
    <property type="evidence" value="ECO:0007669"/>
    <property type="project" value="UniProtKB-UniRule"/>
</dbReference>
<protein>
    <recommendedName>
        <fullName evidence="11">Phosphatidylserine decarboxylase proenzyme 2</fullName>
        <ecNumber evidence="11">4.1.1.65</ecNumber>
    </recommendedName>
    <component>
        <recommendedName>
            <fullName evidence="11">Phosphatidylserine decarboxylase 2 beta chain</fullName>
        </recommendedName>
    </component>
    <component>
        <recommendedName>
            <fullName evidence="11">Phosphatidylserine decarboxylase 2 alpha chain</fullName>
        </recommendedName>
    </component>
</protein>
<comment type="cofactor">
    <cofactor evidence="11">
        <name>pyruvate</name>
        <dbReference type="ChEBI" id="CHEBI:15361"/>
    </cofactor>
    <text evidence="11">Binds 1 pyruvoyl group covalently per subunit.</text>
</comment>
<dbReference type="GO" id="GO:0000139">
    <property type="term" value="C:Golgi membrane"/>
    <property type="evidence" value="ECO:0007669"/>
    <property type="project" value="UniProtKB-SubCell"/>
</dbReference>
<dbReference type="PROSITE" id="PS50222">
    <property type="entry name" value="EF_HAND_2"/>
    <property type="match status" value="1"/>
</dbReference>
<dbReference type="PANTHER" id="PTHR10067:SF17">
    <property type="entry name" value="PHOSPHATIDYLSERINE DECARBOXYLASE PROENZYME 2"/>
    <property type="match status" value="1"/>
</dbReference>
<feature type="domain" description="C2" evidence="13">
    <location>
        <begin position="1"/>
        <end position="103"/>
    </location>
</feature>
<dbReference type="CDD" id="cd00051">
    <property type="entry name" value="EFh"/>
    <property type="match status" value="1"/>
</dbReference>
<dbReference type="AlphaFoldDB" id="A0AAD5SHK7"/>
<comment type="PTM">
    <text evidence="11">Is synthesized initially as an inactive proenzyme. Formation of the active enzyme involves a self-maturation process in which the active site pyruvoyl group is generated from an internal serine residue via an autocatalytic post-translational modification. Two non-identical subunits are generated from the proenzyme in this reaction, and the pyruvate is formed at the N-terminus of the alpha chain, which is derived from the carboxyl end of the proenzyme. The autoendoproteolytic cleavage occurs by a canonical serine protease mechanism, in which the side chain hydroxyl group of the serine supplies its oxygen atom to form the C-terminus of the beta chain, while the remainder of the serine residue undergoes an oxidative deamination to produce ammonia and the pyruvoyl prosthetic group on the alpha chain. During this reaction, the Ser that is part of the protease active site of the proenzyme becomes the pyruvoyl prosthetic group, which constitutes an essential element of the active site of the mature decarboxylase.</text>
</comment>
<dbReference type="PROSITE" id="PS00018">
    <property type="entry name" value="EF_HAND_1"/>
    <property type="match status" value="1"/>
</dbReference>
<dbReference type="GO" id="GO:0004609">
    <property type="term" value="F:phosphatidylserine decarboxylase activity"/>
    <property type="evidence" value="ECO:0007669"/>
    <property type="project" value="UniProtKB-UniRule"/>
</dbReference>
<name>A0AAD5SHK7_9FUNG</name>
<feature type="domain" description="C2" evidence="13">
    <location>
        <begin position="193"/>
        <end position="318"/>
    </location>
</feature>
<feature type="active site" description="Schiff-base intermediate with substrate; via pyruvic acid; for decarboxylase activity" evidence="11">
    <location>
        <position position="795"/>
    </location>
</feature>
<comment type="function">
    <text evidence="11">Catalyzes the formation of phosphatidylethanolamine (PtdEtn) from phosphatidylserine (PtdSer). Plays a central role in phospholipid metabolism and in the interorganelle trafficking of phosphatidylserine.</text>
</comment>
<evidence type="ECO:0000256" key="12">
    <source>
        <dbReference type="SAM" id="MobiDB-lite"/>
    </source>
</evidence>
<accession>A0AAD5SHK7</accession>
<evidence type="ECO:0000256" key="9">
    <source>
        <dbReference type="ARBA" id="ARBA00023264"/>
    </source>
</evidence>
<feature type="region of interest" description="Disordered" evidence="12">
    <location>
        <begin position="180"/>
        <end position="202"/>
    </location>
</feature>
<comment type="subcellular location">
    <subcellularLocation>
        <location evidence="11">Golgi apparatus membrane</location>
        <topology evidence="11">Peripheral membrane protein</topology>
        <orientation evidence="11">Cytoplasmic side</orientation>
    </subcellularLocation>
    <subcellularLocation>
        <location evidence="11">Endosome membrane</location>
        <topology evidence="11">Peripheral membrane protein</topology>
        <orientation evidence="11">Cytoplasmic side</orientation>
    </subcellularLocation>
</comment>
<dbReference type="GO" id="GO:0010008">
    <property type="term" value="C:endosome membrane"/>
    <property type="evidence" value="ECO:0007669"/>
    <property type="project" value="UniProtKB-SubCell"/>
</dbReference>
<keyword evidence="7 11" id="KW-0594">Phospholipid biosynthesis</keyword>
<keyword evidence="8 11" id="KW-0456">Lyase</keyword>
<comment type="pathway">
    <text evidence="11">Phospholipid metabolism; phosphatidylethanolamine biosynthesis; phosphatidylethanolamine from CDP-diacylglycerol: step 2/2.</text>
</comment>
<keyword evidence="1 11" id="KW-0444">Lipid biosynthesis</keyword>
<feature type="chain" id="PRO_5041754356" description="Phosphatidylserine decarboxylase 2 beta chain" evidence="11">
    <location>
        <begin position="1"/>
        <end position="794"/>
    </location>
</feature>
<dbReference type="SMART" id="SM00239">
    <property type="entry name" value="C2"/>
    <property type="match status" value="2"/>
</dbReference>
<dbReference type="InterPro" id="IPR000008">
    <property type="entry name" value="C2_dom"/>
</dbReference>
<dbReference type="PROSITE" id="PS50004">
    <property type="entry name" value="C2"/>
    <property type="match status" value="2"/>
</dbReference>
<evidence type="ECO:0000256" key="10">
    <source>
        <dbReference type="ARBA" id="ARBA00023317"/>
    </source>
</evidence>
<sequence>MKSATLRVQVVEAKGLTAKDRSGTSDPFVIVKLGDQTARTSVCPKTLNPVWNATFDFTVTPVLFDAPIVFTVWDKDRIGKDFLGQIVIPLAECAHLAGTTLFDDPNNKEIWNPLNTRTARDIITGDICIKLGFVGELDPDIQHMLENLDDNETVPAQLVTTDDPADDLYFNNLTRYESLESTASAGSDSDTLPDEPTTMDGQTLDHHELKGLLTVDVVGARNLPIRKNFTRTTFDCDPFAVVTYGKKTFRTKSIRHTLNPYWNERAFLHIKHKEYEGNWKLSLAVYDYDKLSTHDLIGSIALESQALVAECRKQGREVDSVLKQEPIERTYALNLKKEAPEAATVTLRFNFIPYNELRRNFWMTLIKNFDSDGNGSINKIELTTMLDTLGSTFSDETIDMMFASKEKSPEDELTFDELCEVLEAQLTGEVVCQRHEKKKKEKNEPGMTLSTEVDEKEHLIRIRECPICHKVIKRKGDLDVVSHVALCANQDLGKVDNFLLGGFLTEAQASRRWYTKIVTYVTYGGYSVGKNNANILVQDRATGQLVEERMPIYIRLGIRLLYQVAGARNAVETRYIKNLLKNLSVKQGRKFDAPVSVKAIKHFVAFHNISLDEVAEPLESFKSFNEFFYRKIKPEARKLASPDPRVLVSPADSRTTAFASVDAAKKIWVKGRGFTIEKLLQDPEQAKRYDGGTMAIFRLAPQDYHRFHFAVDGVVGPTNWIDGTYFTVNPMAIRTSVDVYTENIRCVTYIQTPHFGTVAYVCIGAMMVGSTILTSKEGQEVKRMDEHGYFAFGGSTILLIFEKGMVQFDRDILDNTEQCLETLVKMGNSVGLSIKA</sequence>
<dbReference type="SUPFAM" id="SSF49562">
    <property type="entry name" value="C2 domain (Calcium/lipid-binding domain, CaLB)"/>
    <property type="match status" value="2"/>
</dbReference>
<feature type="compositionally biased region" description="Polar residues" evidence="12">
    <location>
        <begin position="180"/>
        <end position="190"/>
    </location>
</feature>
<evidence type="ECO:0000256" key="4">
    <source>
        <dbReference type="ARBA" id="ARBA00023098"/>
    </source>
</evidence>
<keyword evidence="11" id="KW-0967">Endosome</keyword>
<keyword evidence="3" id="KW-0106">Calcium</keyword>
<feature type="domain" description="EF-hand" evidence="14">
    <location>
        <begin position="357"/>
        <end position="392"/>
    </location>
</feature>
<feature type="active site" description="Charge relay system; for autoendoproteolytic cleavage activity" evidence="11">
    <location>
        <position position="652"/>
    </location>
</feature>
<dbReference type="GO" id="GO:0016540">
    <property type="term" value="P:protein autoprocessing"/>
    <property type="evidence" value="ECO:0007669"/>
    <property type="project" value="UniProtKB-UniRule"/>
</dbReference>
<comment type="domain">
    <text evidence="11">The C2 domains have an essential, but non-catalytic function. They may facilitate interactions with other proteins and are required for lipid transport function.</text>
</comment>
<evidence type="ECO:0000256" key="1">
    <source>
        <dbReference type="ARBA" id="ARBA00022516"/>
    </source>
</evidence>
<dbReference type="InterPro" id="IPR011992">
    <property type="entry name" value="EF-hand-dom_pair"/>
</dbReference>
<dbReference type="InterPro" id="IPR033179">
    <property type="entry name" value="PSD_type2_pro"/>
</dbReference>
<comment type="caution">
    <text evidence="15">The sequence shown here is derived from an EMBL/GenBank/DDBJ whole genome shotgun (WGS) entry which is preliminary data.</text>
</comment>
<dbReference type="InterPro" id="IPR018247">
    <property type="entry name" value="EF_Hand_1_Ca_BS"/>
</dbReference>
<feature type="modified residue" description="Pyruvic acid (Ser); by autocatalysis" evidence="11">
    <location>
        <position position="795"/>
    </location>
</feature>
<feature type="site" description="Cleavage (non-hydrolytic); by autocatalysis" evidence="11">
    <location>
        <begin position="794"/>
        <end position="795"/>
    </location>
</feature>
<comment type="subunit">
    <text evidence="11">Heterodimer of a large membrane-associated beta subunit and a small pyruvoyl-containing alpha subunit.</text>
</comment>
<evidence type="ECO:0000256" key="5">
    <source>
        <dbReference type="ARBA" id="ARBA00023136"/>
    </source>
</evidence>
<proteinExistence type="inferred from homology"/>
<feature type="chain" id="PRO_5041754357" description="Phosphatidylserine decarboxylase 2 alpha chain" evidence="11">
    <location>
        <begin position="795"/>
        <end position="836"/>
    </location>
</feature>
<dbReference type="SUPFAM" id="SSF47473">
    <property type="entry name" value="EF-hand"/>
    <property type="match status" value="1"/>
</dbReference>
<evidence type="ECO:0000256" key="7">
    <source>
        <dbReference type="ARBA" id="ARBA00023209"/>
    </source>
</evidence>
<evidence type="ECO:0000259" key="13">
    <source>
        <dbReference type="PROSITE" id="PS50004"/>
    </source>
</evidence>
<keyword evidence="9 11" id="KW-1208">Phospholipid metabolism</keyword>